<dbReference type="RefSeq" id="WP_189577063.1">
    <property type="nucleotide sequence ID" value="NZ_BMXU01000003.1"/>
</dbReference>
<proteinExistence type="predicted"/>
<gene>
    <name evidence="2" type="ORF">ACFONP_00550</name>
</gene>
<dbReference type="Pfam" id="PF01497">
    <property type="entry name" value="Peripla_BP_2"/>
    <property type="match status" value="1"/>
</dbReference>
<evidence type="ECO:0000313" key="3">
    <source>
        <dbReference type="Proteomes" id="UP001595607"/>
    </source>
</evidence>
<dbReference type="SUPFAM" id="SSF53807">
    <property type="entry name" value="Helical backbone' metal receptor"/>
    <property type="match status" value="1"/>
</dbReference>
<dbReference type="PROSITE" id="PS51257">
    <property type="entry name" value="PROKAR_LIPOPROTEIN"/>
    <property type="match status" value="1"/>
</dbReference>
<dbReference type="Proteomes" id="UP001595607">
    <property type="component" value="Unassembled WGS sequence"/>
</dbReference>
<keyword evidence="3" id="KW-1185">Reference proteome</keyword>
<sequence length="268" mass="28349">MIRRAALVLLALGACGESEGPPLAAAPQRIVSLDHCADIHVLALAETDAIAAVSPGAGEDYTFLNERAADIPVVRPSAEDVLLLKPDLIVRSYGGGPRATELFRRAGVPVVELGWAATLDDVAANTERLGAALGAPEKGAALAADLRQQIAQPAEGAEQALYVTPSGVTTGPGSLVDQVLSAAGLENYETRPGWHPLPLERLAYESPDRLVTGFFDSRDRFEGRWDSLRHPVARDLMALPRTDVPGALLGCAAFPLGEAIRLIREGRE</sequence>
<evidence type="ECO:0000313" key="2">
    <source>
        <dbReference type="EMBL" id="MFC3301218.1"/>
    </source>
</evidence>
<dbReference type="InterPro" id="IPR050902">
    <property type="entry name" value="ABC_Transporter_SBP"/>
</dbReference>
<dbReference type="PANTHER" id="PTHR30535">
    <property type="entry name" value="VITAMIN B12-BINDING PROTEIN"/>
    <property type="match status" value="1"/>
</dbReference>
<dbReference type="PANTHER" id="PTHR30535:SF4">
    <property type="entry name" value="HEMIN-BINDING PERIPLASMIC PROTEIN HMUT"/>
    <property type="match status" value="1"/>
</dbReference>
<reference evidence="3" key="1">
    <citation type="journal article" date="2019" name="Int. J. Syst. Evol. Microbiol.">
        <title>The Global Catalogue of Microorganisms (GCM) 10K type strain sequencing project: providing services to taxonomists for standard genome sequencing and annotation.</title>
        <authorList>
            <consortium name="The Broad Institute Genomics Platform"/>
            <consortium name="The Broad Institute Genome Sequencing Center for Infectious Disease"/>
            <person name="Wu L."/>
            <person name="Ma J."/>
        </authorList>
    </citation>
    <scope>NUCLEOTIDE SEQUENCE [LARGE SCALE GENOMIC DNA]</scope>
    <source>
        <strain evidence="3">KCTC 22245</strain>
    </source>
</reference>
<protein>
    <submittedName>
        <fullName evidence="2">ABC transporter substrate-binding protein</fullName>
    </submittedName>
</protein>
<comment type="caution">
    <text evidence="2">The sequence shown here is derived from an EMBL/GenBank/DDBJ whole genome shotgun (WGS) entry which is preliminary data.</text>
</comment>
<evidence type="ECO:0000259" key="1">
    <source>
        <dbReference type="Pfam" id="PF01497"/>
    </source>
</evidence>
<organism evidence="2 3">
    <name type="scientific">Parvularcula lutaonensis</name>
    <dbReference type="NCBI Taxonomy" id="491923"/>
    <lineage>
        <taxon>Bacteria</taxon>
        <taxon>Pseudomonadati</taxon>
        <taxon>Pseudomonadota</taxon>
        <taxon>Alphaproteobacteria</taxon>
        <taxon>Parvularculales</taxon>
        <taxon>Parvularculaceae</taxon>
        <taxon>Parvularcula</taxon>
    </lineage>
</organism>
<dbReference type="EMBL" id="JBHRVA010000001">
    <property type="protein sequence ID" value="MFC3301218.1"/>
    <property type="molecule type" value="Genomic_DNA"/>
</dbReference>
<dbReference type="Gene3D" id="3.40.50.1980">
    <property type="entry name" value="Nitrogenase molybdenum iron protein domain"/>
    <property type="match status" value="2"/>
</dbReference>
<name>A0ABV7M717_9PROT</name>
<feature type="domain" description="Fe/B12 periplasmic-binding" evidence="1">
    <location>
        <begin position="31"/>
        <end position="211"/>
    </location>
</feature>
<accession>A0ABV7M717</accession>
<dbReference type="InterPro" id="IPR002491">
    <property type="entry name" value="ABC_transptr_periplasmic_BD"/>
</dbReference>